<reference evidence="2" key="1">
    <citation type="submission" date="2022-11" db="UniProtKB">
        <authorList>
            <consortium name="WormBaseParasite"/>
        </authorList>
    </citation>
    <scope>IDENTIFICATION</scope>
</reference>
<proteinExistence type="predicted"/>
<evidence type="ECO:0000313" key="2">
    <source>
        <dbReference type="WBParaSite" id="PS1159_v2.g11226.t1"/>
    </source>
</evidence>
<evidence type="ECO:0000313" key="1">
    <source>
        <dbReference type="Proteomes" id="UP000887580"/>
    </source>
</evidence>
<organism evidence="1 2">
    <name type="scientific">Panagrolaimus sp. PS1159</name>
    <dbReference type="NCBI Taxonomy" id="55785"/>
    <lineage>
        <taxon>Eukaryota</taxon>
        <taxon>Metazoa</taxon>
        <taxon>Ecdysozoa</taxon>
        <taxon>Nematoda</taxon>
        <taxon>Chromadorea</taxon>
        <taxon>Rhabditida</taxon>
        <taxon>Tylenchina</taxon>
        <taxon>Panagrolaimomorpha</taxon>
        <taxon>Panagrolaimoidea</taxon>
        <taxon>Panagrolaimidae</taxon>
        <taxon>Panagrolaimus</taxon>
    </lineage>
</organism>
<accession>A0AC35EVV5</accession>
<sequence>MHLRISQQKFKGPREEHIEIVKHSAPSSVSLNKPMLNILDQVSKKQSAESHERIVKRVNYLLNRHINRIMGSLNNEKDALFSIAEFPKLILSERLSDFCLTQEPFFRSLLRSWAKFMLNKLTKKMQIAIPSSLG</sequence>
<dbReference type="WBParaSite" id="PS1159_v2.g11226.t1">
    <property type="protein sequence ID" value="PS1159_v2.g11226.t1"/>
    <property type="gene ID" value="PS1159_v2.g11226"/>
</dbReference>
<protein>
    <submittedName>
        <fullName evidence="2">RNA-dependent RNA polymerase</fullName>
    </submittedName>
</protein>
<dbReference type="Proteomes" id="UP000887580">
    <property type="component" value="Unplaced"/>
</dbReference>
<name>A0AC35EVV5_9BILA</name>